<dbReference type="RefSeq" id="WP_138931535.1">
    <property type="nucleotide sequence ID" value="NZ_SWMU01000002.1"/>
</dbReference>
<evidence type="ECO:0000313" key="1">
    <source>
        <dbReference type="EMBL" id="TKS56433.1"/>
    </source>
</evidence>
<accession>A0A4U5TQU4</accession>
<proteinExistence type="predicted"/>
<dbReference type="OrthoDB" id="2517291at2"/>
<organism evidence="1 2">
    <name type="scientific">Mesohalobacter halotolerans</name>
    <dbReference type="NCBI Taxonomy" id="1883405"/>
    <lineage>
        <taxon>Bacteria</taxon>
        <taxon>Pseudomonadati</taxon>
        <taxon>Bacteroidota</taxon>
        <taxon>Flavobacteriia</taxon>
        <taxon>Flavobacteriales</taxon>
        <taxon>Flavobacteriaceae</taxon>
        <taxon>Mesohalobacter</taxon>
    </lineage>
</organism>
<sequence length="223" mass="25773">MRRRGNLFLIGLLFCLLSCKTDKPDEKNNSETLKNVKVTEDQQFLNSIQSAYNTQKFNAEAKVKFNAQVNVSDTVFYDGYLILDTKSKQVRILNSKIDTTISANTIDTKHQKILFWITETYALPFWLKSENFQKLSSNDSIALSRYQSELTNSEFKISTHPITHIIKNIEYQTDISTAPFDQGRIDLERYITVNRIPVAMEWIITKNKTVSAEVKISRISYPK</sequence>
<comment type="caution">
    <text evidence="1">The sequence shown here is derived from an EMBL/GenBank/DDBJ whole genome shotgun (WGS) entry which is preliminary data.</text>
</comment>
<dbReference type="Proteomes" id="UP000306552">
    <property type="component" value="Unassembled WGS sequence"/>
</dbReference>
<reference evidence="1 2" key="1">
    <citation type="submission" date="2019-04" db="EMBL/GenBank/DDBJ databases">
        <title>Psychroflexus halotolerans sp. nov., isolated from a marine solar saltern.</title>
        <authorList>
            <person name="Feng X."/>
        </authorList>
    </citation>
    <scope>NUCLEOTIDE SEQUENCE [LARGE SCALE GENOMIC DNA]</scope>
    <source>
        <strain evidence="1 2">WDS2C27</strain>
    </source>
</reference>
<gene>
    <name evidence="1" type="ORF">FCN74_05150</name>
</gene>
<keyword evidence="2" id="KW-1185">Reference proteome</keyword>
<name>A0A4U5TQU4_9FLAO</name>
<evidence type="ECO:0000313" key="2">
    <source>
        <dbReference type="Proteomes" id="UP000306552"/>
    </source>
</evidence>
<dbReference type="AlphaFoldDB" id="A0A4U5TQU4"/>
<protein>
    <submittedName>
        <fullName evidence="1">Uncharacterized protein</fullName>
    </submittedName>
</protein>
<dbReference type="EMBL" id="SWMU01000002">
    <property type="protein sequence ID" value="TKS56433.1"/>
    <property type="molecule type" value="Genomic_DNA"/>
</dbReference>